<dbReference type="PANTHER" id="PTHR46211:SF1">
    <property type="entry name" value="GLYCEROPHOSPHODIESTER PHOSPHODIESTERASE, CYTOPLASMIC"/>
    <property type="match status" value="1"/>
</dbReference>
<name>A0A6J6DE43_9ZZZZ</name>
<dbReference type="EMBL" id="CAEZTF010000110">
    <property type="protein sequence ID" value="CAB4562261.1"/>
    <property type="molecule type" value="Genomic_DNA"/>
</dbReference>
<organism evidence="2">
    <name type="scientific">freshwater metagenome</name>
    <dbReference type="NCBI Taxonomy" id="449393"/>
    <lineage>
        <taxon>unclassified sequences</taxon>
        <taxon>metagenomes</taxon>
        <taxon>ecological metagenomes</taxon>
    </lineage>
</organism>
<evidence type="ECO:0000259" key="1">
    <source>
        <dbReference type="PROSITE" id="PS51704"/>
    </source>
</evidence>
<dbReference type="PANTHER" id="PTHR46211">
    <property type="entry name" value="GLYCEROPHOSPHORYL DIESTER PHOSPHODIESTERASE"/>
    <property type="match status" value="1"/>
</dbReference>
<accession>A0A6J6DE43</accession>
<dbReference type="Gene3D" id="3.20.20.190">
    <property type="entry name" value="Phosphatidylinositol (PI) phosphodiesterase"/>
    <property type="match status" value="1"/>
</dbReference>
<dbReference type="GO" id="GO:0006629">
    <property type="term" value="P:lipid metabolic process"/>
    <property type="evidence" value="ECO:0007669"/>
    <property type="project" value="InterPro"/>
</dbReference>
<gene>
    <name evidence="2" type="ORF">UFOPK1618_00611</name>
</gene>
<proteinExistence type="predicted"/>
<dbReference type="SUPFAM" id="SSF51695">
    <property type="entry name" value="PLC-like phosphodiesterases"/>
    <property type="match status" value="1"/>
</dbReference>
<dbReference type="InterPro" id="IPR017946">
    <property type="entry name" value="PLC-like_Pdiesterase_TIM-brl"/>
</dbReference>
<reference evidence="2" key="1">
    <citation type="submission" date="2020-05" db="EMBL/GenBank/DDBJ databases">
        <authorList>
            <person name="Chiriac C."/>
            <person name="Salcher M."/>
            <person name="Ghai R."/>
            <person name="Kavagutti S V."/>
        </authorList>
    </citation>
    <scope>NUCLEOTIDE SEQUENCE</scope>
</reference>
<dbReference type="AlphaFoldDB" id="A0A6J6DE43"/>
<sequence length="287" mass="32215">MGIKVFGHRGASAYRPENTLEAFQLAFEQGADAIECDLVPTKDGELIIRHDNFLSTTTDVASRPEFAHLQREGVVGWQETRADWFCEDFTLAELKQLRATERLPELRPGSAKFDGQFQLATLDELLTAEFTSGKHLILEVKHGAYFASRGLPVSAILGRKLREIDWRARGISLTLESFDFKVLEQMKKVCGDIGDYVFLVDTWGQPMFDETAKIFDGISFNAVLVFGSDWLEQAKARGLKVFIWTARAEDAEQSTDEYFAKFVLSGADGVFADHPDLLREVADGIQH</sequence>
<dbReference type="PROSITE" id="PS51704">
    <property type="entry name" value="GP_PDE"/>
    <property type="match status" value="1"/>
</dbReference>
<protein>
    <submittedName>
        <fullName evidence="2">Unannotated protein</fullName>
    </submittedName>
</protein>
<dbReference type="Pfam" id="PF03009">
    <property type="entry name" value="GDPD"/>
    <property type="match status" value="1"/>
</dbReference>
<dbReference type="InterPro" id="IPR030395">
    <property type="entry name" value="GP_PDE_dom"/>
</dbReference>
<feature type="domain" description="GP-PDE" evidence="1">
    <location>
        <begin position="3"/>
        <end position="282"/>
    </location>
</feature>
<evidence type="ECO:0000313" key="2">
    <source>
        <dbReference type="EMBL" id="CAB4562261.1"/>
    </source>
</evidence>
<dbReference type="GO" id="GO:0008081">
    <property type="term" value="F:phosphoric diester hydrolase activity"/>
    <property type="evidence" value="ECO:0007669"/>
    <property type="project" value="InterPro"/>
</dbReference>